<organism evidence="2 3">
    <name type="scientific">Symbiodinium pilosum</name>
    <name type="common">Dinoflagellate</name>
    <dbReference type="NCBI Taxonomy" id="2952"/>
    <lineage>
        <taxon>Eukaryota</taxon>
        <taxon>Sar</taxon>
        <taxon>Alveolata</taxon>
        <taxon>Dinophyceae</taxon>
        <taxon>Suessiales</taxon>
        <taxon>Symbiodiniaceae</taxon>
        <taxon>Symbiodinium</taxon>
    </lineage>
</organism>
<evidence type="ECO:0000313" key="2">
    <source>
        <dbReference type="EMBL" id="CAE7322853.1"/>
    </source>
</evidence>
<sequence>MAQTVSRPKLKPFKQYKAGGNVMWLDVSSQPLPGVPINRRRIQTIIDLKLQTPSSARADQKEITVGTLRADGASLERGSMRVISPDESVHALLIRVGERLDESCSEEEAKEWRAVLLSWPMVFEQHASLDDLLWSSINMREDIGTSFDTLYRSPVQRCFELMIYKQEQESSRGKKVRGKEVAMTAKELFEDWQSREEWCSETCWQSIYQLEAVAKKVTVGVEAPGHAVWLVGSVQYLYRCGQLNISQLSSRLLSGKEQPANKGLCDLLLLKQKCLKQFLTAWLDESPLEVFQKDLIRQALADCQEHDKNFQPMSSEPDLSWMGGLPREARTYVSFAEKLIYTCKRDKDLRQALVGGASAQDLPDREELKKDFLAIKQSWKELTGRIEPPSEVQPAETVLVAAEDEDMSGFFPSLEPLCHNVGLCGGETDAKHAERMAVQEALHKHLRTLSDEHKALVRDAERDARRHVAELVKLILPAERAQTMEDELREVLSVVSGGGIVCLYDCKTSGEATTAPHLRTPGFKTDRLKKFVHLVLAASDSKDSIPRDITFLVLDAGMLGNKHSIMASFLTEAGGKLAMASKSLYLTYDEQEMQSRLQKLRSTKQLQQLETCYVVTSPSKDLVRRARVSKTFAQHKGTSAGNVLTGIPIPPLQQGWCASVEVKREIYGDMRERVGGSTEGDLSRTRGDKDVEPVNWHQMHTDVYIEFLKSETQAACLVDYNPFEAAALAAMQHDILYVGMVFSETHKNLLLKHLAADAFRRMHTEGDKLYRPSLAAVMKLQQGVVANPKTKAKAKAEGKKRTAGAAAVEVEAGSAEDQLALPGPEMPEQPTSSGEQTQARPFKQLKGMSPTEMAEVLKQRIAEAKGKAEPKAKLEPRNAAK</sequence>
<keyword evidence="3" id="KW-1185">Reference proteome</keyword>
<feature type="compositionally biased region" description="Basic and acidic residues" evidence="1">
    <location>
        <begin position="855"/>
        <end position="881"/>
    </location>
</feature>
<feature type="compositionally biased region" description="Polar residues" evidence="1">
    <location>
        <begin position="829"/>
        <end position="839"/>
    </location>
</feature>
<dbReference type="EMBL" id="CAJNIZ010011652">
    <property type="protein sequence ID" value="CAE7322853.1"/>
    <property type="molecule type" value="Genomic_DNA"/>
</dbReference>
<gene>
    <name evidence="2" type="ORF">SPIL2461_LOCUS7460</name>
</gene>
<dbReference type="AlphaFoldDB" id="A0A812NVQ5"/>
<reference evidence="2" key="1">
    <citation type="submission" date="2021-02" db="EMBL/GenBank/DDBJ databases">
        <authorList>
            <person name="Dougan E. K."/>
            <person name="Rhodes N."/>
            <person name="Thang M."/>
            <person name="Chan C."/>
        </authorList>
    </citation>
    <scope>NUCLEOTIDE SEQUENCE</scope>
</reference>
<dbReference type="OrthoDB" id="442722at2759"/>
<comment type="caution">
    <text evidence="2">The sequence shown here is derived from an EMBL/GenBank/DDBJ whole genome shotgun (WGS) entry which is preliminary data.</text>
</comment>
<evidence type="ECO:0000256" key="1">
    <source>
        <dbReference type="SAM" id="MobiDB-lite"/>
    </source>
</evidence>
<protein>
    <submittedName>
        <fullName evidence="2">Uncharacterized protein</fullName>
    </submittedName>
</protein>
<evidence type="ECO:0000313" key="3">
    <source>
        <dbReference type="Proteomes" id="UP000649617"/>
    </source>
</evidence>
<proteinExistence type="predicted"/>
<feature type="region of interest" description="Disordered" evidence="1">
    <location>
        <begin position="811"/>
        <end position="881"/>
    </location>
</feature>
<accession>A0A812NVQ5</accession>
<dbReference type="Proteomes" id="UP000649617">
    <property type="component" value="Unassembled WGS sequence"/>
</dbReference>
<name>A0A812NVQ5_SYMPI</name>